<organism evidence="5 6">
    <name type="scientific">Cytobacillus horneckiae</name>
    <dbReference type="NCBI Taxonomy" id="549687"/>
    <lineage>
        <taxon>Bacteria</taxon>
        <taxon>Bacillati</taxon>
        <taxon>Bacillota</taxon>
        <taxon>Bacilli</taxon>
        <taxon>Bacillales</taxon>
        <taxon>Bacillaceae</taxon>
        <taxon>Cytobacillus</taxon>
    </lineage>
</organism>
<comment type="function">
    <text evidence="2">Involved in bacillithiol (BSH) biosynthesis. May catalyze the last step of the pathway, the addition of cysteine to glucosamine malate (GlcN-Mal) to generate BSH.</text>
</comment>
<dbReference type="RefSeq" id="WP_066196919.1">
    <property type="nucleotide sequence ID" value="NZ_JAMAUX010000003.1"/>
</dbReference>
<name>A0A2N0ZBH6_9BACI</name>
<accession>A0A2N0ZBH6</accession>
<dbReference type="Proteomes" id="UP000233343">
    <property type="component" value="Unassembled WGS sequence"/>
</dbReference>
<evidence type="ECO:0000256" key="2">
    <source>
        <dbReference type="HAMAP-Rule" id="MF_01867"/>
    </source>
</evidence>
<keyword evidence="1 2" id="KW-0436">Ligase</keyword>
<dbReference type="NCBIfam" id="TIGR03998">
    <property type="entry name" value="thiol_BshC"/>
    <property type="match status" value="1"/>
</dbReference>
<dbReference type="EMBL" id="PISD01000055">
    <property type="protein sequence ID" value="PKG26835.1"/>
    <property type="molecule type" value="Genomic_DNA"/>
</dbReference>
<evidence type="ECO:0000313" key="6">
    <source>
        <dbReference type="Proteomes" id="UP000233343"/>
    </source>
</evidence>
<keyword evidence="6" id="KW-1185">Reference proteome</keyword>
<comment type="caution">
    <text evidence="5">The sequence shown here is derived from an EMBL/GenBank/DDBJ whole genome shotgun (WGS) entry which is preliminary data.</text>
</comment>
<protein>
    <recommendedName>
        <fullName evidence="2">Putative cysteine ligase BshC</fullName>
        <ecNumber evidence="2">6.-.-.-</ecNumber>
    </recommendedName>
</protein>
<reference evidence="5 6" key="1">
    <citation type="journal article" date="2010" name="Int. J. Syst. Evol. Microbiol.">
        <title>Bacillus horneckiae sp. nov., isolated from a spacecraft-assembly clean room.</title>
        <authorList>
            <person name="Vaishampayan P."/>
            <person name="Probst A."/>
            <person name="Krishnamurthi S."/>
            <person name="Ghosh S."/>
            <person name="Osman S."/>
            <person name="McDowall A."/>
            <person name="Ruckmani A."/>
            <person name="Mayilraj S."/>
            <person name="Venkateswaran K."/>
        </authorList>
    </citation>
    <scope>NUCLEOTIDE SEQUENCE [LARGE SCALE GENOMIC DNA]</scope>
    <source>
        <strain evidence="6">1PO1SC</strain>
    </source>
</reference>
<dbReference type="InterPro" id="IPR055399">
    <property type="entry name" value="CC_BshC"/>
</dbReference>
<dbReference type="HAMAP" id="MF_01867">
    <property type="entry name" value="BshC"/>
    <property type="match status" value="1"/>
</dbReference>
<evidence type="ECO:0000313" key="5">
    <source>
        <dbReference type="EMBL" id="PKG26835.1"/>
    </source>
</evidence>
<feature type="domain" description="Bacillithiol biosynthesis BshC C-terminal coiled-coil" evidence="4">
    <location>
        <begin position="385"/>
        <end position="544"/>
    </location>
</feature>
<evidence type="ECO:0000256" key="1">
    <source>
        <dbReference type="ARBA" id="ARBA00022598"/>
    </source>
</evidence>
<comment type="similarity">
    <text evidence="2">Belongs to the BshC family.</text>
</comment>
<gene>
    <name evidence="2 5" type="primary">bshC</name>
    <name evidence="5" type="ORF">CWS20_21850</name>
</gene>
<dbReference type="PIRSF" id="PIRSF012535">
    <property type="entry name" value="UCP012535"/>
    <property type="match status" value="1"/>
</dbReference>
<dbReference type="Pfam" id="PF24850">
    <property type="entry name" value="CC_BshC"/>
    <property type="match status" value="1"/>
</dbReference>
<sequence>MEILNLSLPATNRFATEYIAQTEDIQRFFHYRYNHAADFQSRLMELRHRSYMREDLTAYIKQFMAKFPTSTEVEESLEKLKRDDSVVVIGGQQAGIMTGPLYSIHKVISIISLAKQKEKELNIPVVPIFWIAGEDHDYQEVNHVYVRKNNRMEKMVYPEKVYEKKMVSNIEINHEICLKWAESIVEAFGETKFTNELLEFIHEAINRSNTYVDFFGYIMMRLFKDDGLLLVDSGDKNFRKLEKEILKKQINASVEITKSVLEAQENLSDNGFSKMIEIGEHAANLFYYDEVHKERMLLDYHEETKTFTDKDGHLSFKVAELLTIAENEPEKLSNNVVTRPLTQEWLFPTLAFIAGPGEIAYWAELKEVFNRFSMKMPPLVPRLNFTIVERAVDSDMSELGLDLTSTLIHGTEEKKQMFLNSIRNSERDEIFNRMREKLEAEYQLLEANTVKEDKGLLPLLEKNKAILFNHIQFMSEKFDQTAQQKHETIISKFTRIESSLKPNGSPQERVWNGLYYLNLYGMEFYSQLLEHSWSFDGTHKVIKI</sequence>
<dbReference type="Pfam" id="PF10079">
    <property type="entry name" value="Rossmann-like_BshC"/>
    <property type="match status" value="1"/>
</dbReference>
<dbReference type="InterPro" id="IPR055398">
    <property type="entry name" value="Rossmann-like_BshC"/>
</dbReference>
<dbReference type="EC" id="6.-.-.-" evidence="2"/>
<proteinExistence type="inferred from homology"/>
<dbReference type="AlphaFoldDB" id="A0A2N0ZBH6"/>
<dbReference type="InterPro" id="IPR011199">
    <property type="entry name" value="Bacillithiol_biosynth_BshC"/>
</dbReference>
<evidence type="ECO:0000259" key="3">
    <source>
        <dbReference type="Pfam" id="PF10079"/>
    </source>
</evidence>
<evidence type="ECO:0000259" key="4">
    <source>
        <dbReference type="Pfam" id="PF24850"/>
    </source>
</evidence>
<dbReference type="GO" id="GO:0016874">
    <property type="term" value="F:ligase activity"/>
    <property type="evidence" value="ECO:0007669"/>
    <property type="project" value="UniProtKB-UniRule"/>
</dbReference>
<feature type="domain" description="Bacillithiol biosynthesis BshC N-terminal Rossmann-like" evidence="3">
    <location>
        <begin position="1"/>
        <end position="383"/>
    </location>
</feature>